<proteinExistence type="predicted"/>
<protein>
    <submittedName>
        <fullName evidence="2">Uncharacterized protein</fullName>
    </submittedName>
</protein>
<evidence type="ECO:0000313" key="3">
    <source>
        <dbReference type="Proteomes" id="UP000324222"/>
    </source>
</evidence>
<sequence length="75" mass="8088">MTYLPEKRDTGEPITVITTITTTITSPHSCNTHISLIFSRSSFCVASLRPKHIKGHGSKDLHAGAQQEAVQGRAG</sequence>
<gene>
    <name evidence="2" type="ORF">E2C01_070666</name>
</gene>
<dbReference type="Proteomes" id="UP000324222">
    <property type="component" value="Unassembled WGS sequence"/>
</dbReference>
<dbReference type="AlphaFoldDB" id="A0A5B7I2X0"/>
<keyword evidence="3" id="KW-1185">Reference proteome</keyword>
<accession>A0A5B7I2X0</accession>
<evidence type="ECO:0000313" key="2">
    <source>
        <dbReference type="EMBL" id="MPC76259.1"/>
    </source>
</evidence>
<name>A0A5B7I2X0_PORTR</name>
<dbReference type="EMBL" id="VSRR010042947">
    <property type="protein sequence ID" value="MPC76259.1"/>
    <property type="molecule type" value="Genomic_DNA"/>
</dbReference>
<organism evidence="2 3">
    <name type="scientific">Portunus trituberculatus</name>
    <name type="common">Swimming crab</name>
    <name type="synonym">Neptunus trituberculatus</name>
    <dbReference type="NCBI Taxonomy" id="210409"/>
    <lineage>
        <taxon>Eukaryota</taxon>
        <taxon>Metazoa</taxon>
        <taxon>Ecdysozoa</taxon>
        <taxon>Arthropoda</taxon>
        <taxon>Crustacea</taxon>
        <taxon>Multicrustacea</taxon>
        <taxon>Malacostraca</taxon>
        <taxon>Eumalacostraca</taxon>
        <taxon>Eucarida</taxon>
        <taxon>Decapoda</taxon>
        <taxon>Pleocyemata</taxon>
        <taxon>Brachyura</taxon>
        <taxon>Eubrachyura</taxon>
        <taxon>Portunoidea</taxon>
        <taxon>Portunidae</taxon>
        <taxon>Portuninae</taxon>
        <taxon>Portunus</taxon>
    </lineage>
</organism>
<comment type="caution">
    <text evidence="2">The sequence shown here is derived from an EMBL/GenBank/DDBJ whole genome shotgun (WGS) entry which is preliminary data.</text>
</comment>
<reference evidence="2 3" key="1">
    <citation type="submission" date="2019-05" db="EMBL/GenBank/DDBJ databases">
        <title>Another draft genome of Portunus trituberculatus and its Hox gene families provides insights of decapod evolution.</title>
        <authorList>
            <person name="Jeong J.-H."/>
            <person name="Song I."/>
            <person name="Kim S."/>
            <person name="Choi T."/>
            <person name="Kim D."/>
            <person name="Ryu S."/>
            <person name="Kim W."/>
        </authorList>
    </citation>
    <scope>NUCLEOTIDE SEQUENCE [LARGE SCALE GENOMIC DNA]</scope>
    <source>
        <tissue evidence="2">Muscle</tissue>
    </source>
</reference>
<feature type="region of interest" description="Disordered" evidence="1">
    <location>
        <begin position="53"/>
        <end position="75"/>
    </location>
</feature>
<evidence type="ECO:0000256" key="1">
    <source>
        <dbReference type="SAM" id="MobiDB-lite"/>
    </source>
</evidence>